<gene>
    <name evidence="3" type="ORF">ACFOWZ_22560</name>
</gene>
<protein>
    <submittedName>
        <fullName evidence="3">DUF2945 domain-containing protein</fullName>
    </submittedName>
</protein>
<proteinExistence type="predicted"/>
<evidence type="ECO:0000313" key="3">
    <source>
        <dbReference type="EMBL" id="MFC3894271.1"/>
    </source>
</evidence>
<evidence type="ECO:0000259" key="2">
    <source>
        <dbReference type="Pfam" id="PF11160"/>
    </source>
</evidence>
<reference evidence="4" key="1">
    <citation type="journal article" date="2019" name="Int. J. Syst. Evol. Microbiol.">
        <title>The Global Catalogue of Microorganisms (GCM) 10K type strain sequencing project: providing services to taxonomists for standard genome sequencing and annotation.</title>
        <authorList>
            <consortium name="The Broad Institute Genomics Platform"/>
            <consortium name="The Broad Institute Genome Sequencing Center for Infectious Disease"/>
            <person name="Wu L."/>
            <person name="Ma J."/>
        </authorList>
    </citation>
    <scope>NUCLEOTIDE SEQUENCE [LARGE SCALE GENOMIC DNA]</scope>
    <source>
        <strain evidence="4">CGMCC 4.7405</strain>
    </source>
</reference>
<dbReference type="RefSeq" id="WP_382375519.1">
    <property type="nucleotide sequence ID" value="NZ_JBHRZI010000017.1"/>
</dbReference>
<dbReference type="Gene3D" id="2.30.30.1060">
    <property type="match status" value="1"/>
</dbReference>
<feature type="domain" description="Hypervirulence associated protein TUDOR" evidence="2">
    <location>
        <begin position="9"/>
        <end position="67"/>
    </location>
</feature>
<name>A0ABV8BX20_9PSEU</name>
<dbReference type="Pfam" id="PF11160">
    <property type="entry name" value="Hva1_TUDOR"/>
    <property type="match status" value="1"/>
</dbReference>
<keyword evidence="4" id="KW-1185">Reference proteome</keyword>
<feature type="region of interest" description="Disordered" evidence="1">
    <location>
        <begin position="1"/>
        <end position="76"/>
    </location>
</feature>
<comment type="caution">
    <text evidence="3">The sequence shown here is derived from an EMBL/GenBank/DDBJ whole genome shotgun (WGS) entry which is preliminary data.</text>
</comment>
<dbReference type="InterPro" id="IPR021331">
    <property type="entry name" value="Hva1_TUDOR"/>
</dbReference>
<evidence type="ECO:0000256" key="1">
    <source>
        <dbReference type="SAM" id="MobiDB-lite"/>
    </source>
</evidence>
<accession>A0ABV8BX20</accession>
<dbReference type="EMBL" id="JBHRZI010000017">
    <property type="protein sequence ID" value="MFC3894271.1"/>
    <property type="molecule type" value="Genomic_DNA"/>
</dbReference>
<evidence type="ECO:0000313" key="4">
    <source>
        <dbReference type="Proteomes" id="UP001595690"/>
    </source>
</evidence>
<organism evidence="3 4">
    <name type="scientific">Lentzea rhizosphaerae</name>
    <dbReference type="NCBI Taxonomy" id="2041025"/>
    <lineage>
        <taxon>Bacteria</taxon>
        <taxon>Bacillati</taxon>
        <taxon>Actinomycetota</taxon>
        <taxon>Actinomycetes</taxon>
        <taxon>Pseudonocardiales</taxon>
        <taxon>Pseudonocardiaceae</taxon>
        <taxon>Lentzea</taxon>
    </lineage>
</organism>
<sequence length="76" mass="8513">MTKRSYKPGDEVEWSSHGSRTHGEVVEEITSETHAAGRKVTASEEEPQYRVRSAKSGRAAVHKPEALRRHRPSSTD</sequence>
<dbReference type="Proteomes" id="UP001595690">
    <property type="component" value="Unassembled WGS sequence"/>
</dbReference>